<sequence>MTRPIPDEVAPQGADELSSSPPKMSPSRKRRGWSALLMAIAILLTLLAVVIGGMRWWLTTLDAREDSVSEFIAAQTNANVGFSSILGRMDYLDPAVMLSGFNLFRPSEMDAAPLLSIASLDARLDVLSSLRHLAPVFDRATATGVVLHLYQREDGSWGWPGPPRPPEALEPQGKISLDEIEQGLALLARQRVRLEDVRLVLHGRNDTLNLNAAEMMLSGQDDRTHLEGQVRVGETLQAGASFVLDVVPGQQGLADYSAQLQMELDAGALASVGRLMGERDSLMLSDADGNATLWARWRKARLEDARLRLDLNRLTLDHDGAQLALKNIHARGQWLRDMGGSDRWQAWLNQLSIGAQQLDDPTAAPDTKNAGEKSEGVKGIATASEDVDEDIGAAIASLPERIALSGDLSDGSLSLVTSGFDLERVARWRHVLALGELGDILDTLSPRGSATGLSLALGGIGHDVPMTMRLALGLENAEVDPWEGAPGVGPLAAWVTAASRDGGSLGGSVTFRGAPGMRFHFPEVFGDSWSLDAADGVVDWQVDDVGSSISGRDLHIQRHGASVAGSFGLQIPTDDADRFQLDLDMRDVDALTIPLSQWLPMKVLDPSLTEWLTRDVAGRVPHGRLHLSQVWDEDSAGQEDESYGPDEALDLELAIEGGRLGYAEGWPALNGLKGELALHNDQLDGSVTAAHSQPMTSLGKAAALSVTQAKVEMRDDVLGITGDITGSVQALFDFLGHAPLEETSELLREWQGSGSLSAALDIRVPLEDAEQSRVAVKGKVGESLPATLAFPESGIAIDSIRGPLNFLHDPAKPEGQQEQLTGTLTGKLFGGAVKAALNIGQSDSLTKGAVTFSGRAPLAPPLEWLGAPAALLGDASQNTQQALDTGSTPRAVGGEFNYQARLMLPDSGARLILSSDLKDVAINLPEPFGKARGIAVPLAVDVGLAEGGGDITLANRARARWRGGNVRDDGQQVPMTGQLWLERWPSQPQWPARTGWDIAWRSPMLSPVQWKPWFGALSNDSTSSQDSAASGESLRALNHLRIATDCLVIQAQCTGPMALEATPRQSSQQQGVGLGATLDGQLASGEMAWQPGAARPLILDLDTLNLDALWPADEGEVAAAPSNFTEAVATGIEPTPYPTALSDLPAGSLRLAHLIWREQQLGPISAEWQSDQKHLTVSPLSVTLGKITAQGSVTWEDAGTNSLTRARLSADGSDVGDLLVRLSQPRGVEAERARAEVKLAWPGAPQDFALSRSSGRLEVKLDNGRFMNLGSASARLLGLVNVDNLLRRLALDFSDVTDKGTAFDKVRGAATLYDGRLENDGPLRIEAPSTTVTLNGQVDLLRGTLDQRMAITVPVSQNLPLAAVLAGAPAVGGALFVADKIFGRFIDKVTQIHYRVTGPWGDPNITLESAE</sequence>
<evidence type="ECO:0000259" key="3">
    <source>
        <dbReference type="PROSITE" id="PS50008"/>
    </source>
</evidence>
<dbReference type="RefSeq" id="WP_144726475.1">
    <property type="nucleotide sequence ID" value="NZ_CAWOWR010000001.1"/>
</dbReference>
<dbReference type="PROSITE" id="PS50008">
    <property type="entry name" value="PIPLC_Y_DOMAIN"/>
    <property type="match status" value="1"/>
</dbReference>
<dbReference type="InterPro" id="IPR025263">
    <property type="entry name" value="YhdP_central"/>
</dbReference>
<accession>A0A558HXS1</accession>
<dbReference type="InterPro" id="IPR011836">
    <property type="entry name" value="YhdP"/>
</dbReference>
<dbReference type="OrthoDB" id="9762238at2"/>
<dbReference type="PANTHER" id="PTHR38690:SF1">
    <property type="entry name" value="PROTEASE"/>
    <property type="match status" value="1"/>
</dbReference>
<name>A0A558HXS1_9GAMM</name>
<feature type="transmembrane region" description="Helical" evidence="2">
    <location>
        <begin position="33"/>
        <end position="58"/>
    </location>
</feature>
<reference evidence="4 5" key="1">
    <citation type="submission" date="2019-07" db="EMBL/GenBank/DDBJ databases">
        <title>Diversity of Bacteria from Kongsfjorden, Arctic.</title>
        <authorList>
            <person name="Yu Y."/>
        </authorList>
    </citation>
    <scope>NUCLEOTIDE SEQUENCE [LARGE SCALE GENOMIC DNA]</scope>
    <source>
        <strain evidence="4 5">SM1923</strain>
    </source>
</reference>
<dbReference type="GO" id="GO:0004435">
    <property type="term" value="F:phosphatidylinositol-4,5-bisphosphate phospholipase C activity"/>
    <property type="evidence" value="ECO:0007669"/>
    <property type="project" value="InterPro"/>
</dbReference>
<dbReference type="Proteomes" id="UP000319941">
    <property type="component" value="Unassembled WGS sequence"/>
</dbReference>
<dbReference type="Pfam" id="PF13116">
    <property type="entry name" value="YhdP"/>
    <property type="match status" value="1"/>
</dbReference>
<feature type="region of interest" description="Disordered" evidence="1">
    <location>
        <begin position="358"/>
        <end position="382"/>
    </location>
</feature>
<evidence type="ECO:0000313" key="5">
    <source>
        <dbReference type="Proteomes" id="UP000319941"/>
    </source>
</evidence>
<dbReference type="GO" id="GO:0006629">
    <property type="term" value="P:lipid metabolic process"/>
    <property type="evidence" value="ECO:0007669"/>
    <property type="project" value="InterPro"/>
</dbReference>
<organism evidence="4 5">
    <name type="scientific">Cobetia crustatorum</name>
    <dbReference type="NCBI Taxonomy" id="553385"/>
    <lineage>
        <taxon>Bacteria</taxon>
        <taxon>Pseudomonadati</taxon>
        <taxon>Pseudomonadota</taxon>
        <taxon>Gammaproteobacteria</taxon>
        <taxon>Oceanospirillales</taxon>
        <taxon>Halomonadaceae</taxon>
        <taxon>Cobetia</taxon>
    </lineage>
</organism>
<keyword evidence="2" id="KW-1133">Transmembrane helix</keyword>
<feature type="region of interest" description="Disordered" evidence="1">
    <location>
        <begin position="1"/>
        <end position="27"/>
    </location>
</feature>
<evidence type="ECO:0000313" key="4">
    <source>
        <dbReference type="EMBL" id="TVU73940.1"/>
    </source>
</evidence>
<dbReference type="InterPro" id="IPR001711">
    <property type="entry name" value="PLipase_C_Pinositol-sp_Y"/>
</dbReference>
<proteinExistence type="predicted"/>
<gene>
    <name evidence="4" type="ORF">FQP86_02450</name>
</gene>
<dbReference type="EMBL" id="VNFH01000001">
    <property type="protein sequence ID" value="TVU73940.1"/>
    <property type="molecule type" value="Genomic_DNA"/>
</dbReference>
<dbReference type="GO" id="GO:0035556">
    <property type="term" value="P:intracellular signal transduction"/>
    <property type="evidence" value="ECO:0007669"/>
    <property type="project" value="InterPro"/>
</dbReference>
<feature type="domain" description="PI-PLC Y-box" evidence="3">
    <location>
        <begin position="1225"/>
        <end position="1287"/>
    </location>
</feature>
<evidence type="ECO:0000256" key="1">
    <source>
        <dbReference type="SAM" id="MobiDB-lite"/>
    </source>
</evidence>
<protein>
    <recommendedName>
        <fullName evidence="3">PI-PLC Y-box domain-containing protein</fullName>
    </recommendedName>
</protein>
<dbReference type="PANTHER" id="PTHR38690">
    <property type="entry name" value="PROTEASE-RELATED"/>
    <property type="match status" value="1"/>
</dbReference>
<keyword evidence="2" id="KW-0472">Membrane</keyword>
<keyword evidence="2" id="KW-0812">Transmembrane</keyword>
<keyword evidence="5" id="KW-1185">Reference proteome</keyword>
<comment type="caution">
    <text evidence="4">The sequence shown here is derived from an EMBL/GenBank/DDBJ whole genome shotgun (WGS) entry which is preliminary data.</text>
</comment>
<evidence type="ECO:0000256" key="2">
    <source>
        <dbReference type="SAM" id="Phobius"/>
    </source>
</evidence>
<dbReference type="STRING" id="553385.GCA_000591415_01086"/>